<sequence>MKRYRVSKATANTLLEQISDKIIASTNRNHAVSPLEQLLLNLRFFAAGNFYITIGDYGGLHKSTAGKIIRNVAYALARLRERYIHLPTTEAAKQSTAIQFSTTTRFPRV</sequence>
<comment type="caution">
    <text evidence="1">The sequence shown here is derived from an EMBL/GenBank/DDBJ whole genome shotgun (WGS) entry which is preliminary data.</text>
</comment>
<organism evidence="1 2">
    <name type="scientific">Holotrichia oblita</name>
    <name type="common">Chafer beetle</name>
    <dbReference type="NCBI Taxonomy" id="644536"/>
    <lineage>
        <taxon>Eukaryota</taxon>
        <taxon>Metazoa</taxon>
        <taxon>Ecdysozoa</taxon>
        <taxon>Arthropoda</taxon>
        <taxon>Hexapoda</taxon>
        <taxon>Insecta</taxon>
        <taxon>Pterygota</taxon>
        <taxon>Neoptera</taxon>
        <taxon>Endopterygota</taxon>
        <taxon>Coleoptera</taxon>
        <taxon>Polyphaga</taxon>
        <taxon>Scarabaeiformia</taxon>
        <taxon>Scarabaeidae</taxon>
        <taxon>Melolonthinae</taxon>
        <taxon>Holotrichia</taxon>
    </lineage>
</organism>
<gene>
    <name evidence="1" type="ORF">MML48_9g00007548</name>
</gene>
<dbReference type="Proteomes" id="UP001056778">
    <property type="component" value="Chromosome 9"/>
</dbReference>
<reference evidence="1" key="1">
    <citation type="submission" date="2022-04" db="EMBL/GenBank/DDBJ databases">
        <title>Chromosome-scale genome assembly of Holotrichia oblita Faldermann.</title>
        <authorList>
            <person name="Rongchong L."/>
        </authorList>
    </citation>
    <scope>NUCLEOTIDE SEQUENCE</scope>
    <source>
        <strain evidence="1">81SQS9</strain>
    </source>
</reference>
<accession>A0ACB9SKK8</accession>
<protein>
    <submittedName>
        <fullName evidence="1">Uncharacterized protein</fullName>
    </submittedName>
</protein>
<keyword evidence="2" id="KW-1185">Reference proteome</keyword>
<name>A0ACB9SKK8_HOLOL</name>
<dbReference type="EMBL" id="CM043023">
    <property type="protein sequence ID" value="KAI4455542.1"/>
    <property type="molecule type" value="Genomic_DNA"/>
</dbReference>
<evidence type="ECO:0000313" key="1">
    <source>
        <dbReference type="EMBL" id="KAI4455542.1"/>
    </source>
</evidence>
<proteinExistence type="predicted"/>
<evidence type="ECO:0000313" key="2">
    <source>
        <dbReference type="Proteomes" id="UP001056778"/>
    </source>
</evidence>